<feature type="transmembrane region" description="Helical" evidence="5">
    <location>
        <begin position="388"/>
        <end position="409"/>
    </location>
</feature>
<evidence type="ECO:0000256" key="2">
    <source>
        <dbReference type="ARBA" id="ARBA00022692"/>
    </source>
</evidence>
<dbReference type="PANTHER" id="PTHR11785:SF512">
    <property type="entry name" value="SOBREMESA, ISOFORM B"/>
    <property type="match status" value="1"/>
</dbReference>
<name>A0A0R2NBK7_9LACO</name>
<dbReference type="GO" id="GO:0016020">
    <property type="term" value="C:membrane"/>
    <property type="evidence" value="ECO:0007669"/>
    <property type="project" value="UniProtKB-SubCell"/>
</dbReference>
<keyword evidence="7" id="KW-1185">Reference proteome</keyword>
<feature type="transmembrane region" description="Helical" evidence="5">
    <location>
        <begin position="92"/>
        <end position="115"/>
    </location>
</feature>
<accession>A0A0R2NBK7</accession>
<gene>
    <name evidence="6" type="ORF">IV88_GL001274</name>
</gene>
<dbReference type="InterPro" id="IPR002293">
    <property type="entry name" value="AA/rel_permease1"/>
</dbReference>
<evidence type="ECO:0000256" key="5">
    <source>
        <dbReference type="SAM" id="Phobius"/>
    </source>
</evidence>
<dbReference type="Gene3D" id="1.20.1740.10">
    <property type="entry name" value="Amino acid/polyamine transporter I"/>
    <property type="match status" value="1"/>
</dbReference>
<protein>
    <submittedName>
        <fullName evidence="6">APA family basic amino acid polyamine antiporter</fullName>
    </submittedName>
</protein>
<feature type="transmembrane region" description="Helical" evidence="5">
    <location>
        <begin position="158"/>
        <end position="179"/>
    </location>
</feature>
<dbReference type="PANTHER" id="PTHR11785">
    <property type="entry name" value="AMINO ACID TRANSPORTER"/>
    <property type="match status" value="1"/>
</dbReference>
<dbReference type="RefSeq" id="WP_057800378.1">
    <property type="nucleotide sequence ID" value="NZ_BJZZ01000041.1"/>
</dbReference>
<feature type="transmembrane region" description="Helical" evidence="5">
    <location>
        <begin position="199"/>
        <end position="219"/>
    </location>
</feature>
<dbReference type="InterPro" id="IPR050598">
    <property type="entry name" value="AminoAcid_Transporter"/>
</dbReference>
<feature type="transmembrane region" description="Helical" evidence="5">
    <location>
        <begin position="329"/>
        <end position="350"/>
    </location>
</feature>
<proteinExistence type="predicted"/>
<evidence type="ECO:0000256" key="3">
    <source>
        <dbReference type="ARBA" id="ARBA00022989"/>
    </source>
</evidence>
<keyword evidence="3 5" id="KW-1133">Transmembrane helix</keyword>
<dbReference type="GO" id="GO:0015179">
    <property type="term" value="F:L-amino acid transmembrane transporter activity"/>
    <property type="evidence" value="ECO:0007669"/>
    <property type="project" value="TreeGrafter"/>
</dbReference>
<reference evidence="6 7" key="1">
    <citation type="journal article" date="2015" name="Genome Announc.">
        <title>Expanding the biotechnology potential of lactobacilli through comparative genomics of 213 strains and associated genera.</title>
        <authorList>
            <person name="Sun Z."/>
            <person name="Harris H.M."/>
            <person name="McCann A."/>
            <person name="Guo C."/>
            <person name="Argimon S."/>
            <person name="Zhang W."/>
            <person name="Yang X."/>
            <person name="Jeffery I.B."/>
            <person name="Cooney J.C."/>
            <person name="Kagawa T.F."/>
            <person name="Liu W."/>
            <person name="Song Y."/>
            <person name="Salvetti E."/>
            <person name="Wrobel A."/>
            <person name="Rasinkangas P."/>
            <person name="Parkhill J."/>
            <person name="Rea M.C."/>
            <person name="O'Sullivan O."/>
            <person name="Ritari J."/>
            <person name="Douillard F.P."/>
            <person name="Paul Ross R."/>
            <person name="Yang R."/>
            <person name="Briner A.E."/>
            <person name="Felis G.E."/>
            <person name="de Vos W.M."/>
            <person name="Barrangou R."/>
            <person name="Klaenhammer T.R."/>
            <person name="Caufield P.W."/>
            <person name="Cui Y."/>
            <person name="Zhang H."/>
            <person name="O'Toole P.W."/>
        </authorList>
    </citation>
    <scope>NUCLEOTIDE SEQUENCE [LARGE SCALE GENOMIC DNA]</scope>
    <source>
        <strain evidence="6 7">DSM 23026</strain>
    </source>
</reference>
<feature type="transmembrane region" description="Helical" evidence="5">
    <location>
        <begin position="281"/>
        <end position="308"/>
    </location>
</feature>
<feature type="transmembrane region" description="Helical" evidence="5">
    <location>
        <begin position="231"/>
        <end position="251"/>
    </location>
</feature>
<keyword evidence="2 5" id="KW-0812">Transmembrane</keyword>
<dbReference type="Proteomes" id="UP000051249">
    <property type="component" value="Unassembled WGS sequence"/>
</dbReference>
<feature type="transmembrane region" description="Helical" evidence="5">
    <location>
        <begin position="127"/>
        <end position="146"/>
    </location>
</feature>
<feature type="transmembrane region" description="Helical" evidence="5">
    <location>
        <begin position="47"/>
        <end position="71"/>
    </location>
</feature>
<dbReference type="PIRSF" id="PIRSF006060">
    <property type="entry name" value="AA_transporter"/>
    <property type="match status" value="1"/>
</dbReference>
<feature type="transmembrane region" description="Helical" evidence="5">
    <location>
        <begin position="356"/>
        <end position="376"/>
    </location>
</feature>
<feature type="transmembrane region" description="Helical" evidence="5">
    <location>
        <begin position="415"/>
        <end position="434"/>
    </location>
</feature>
<evidence type="ECO:0000313" key="7">
    <source>
        <dbReference type="Proteomes" id="UP000051249"/>
    </source>
</evidence>
<dbReference type="PATRIC" id="fig|480391.4.peg.1293"/>
<dbReference type="Pfam" id="PF13520">
    <property type="entry name" value="AA_permease_2"/>
    <property type="match status" value="1"/>
</dbReference>
<feature type="transmembrane region" description="Helical" evidence="5">
    <location>
        <begin position="12"/>
        <end position="31"/>
    </location>
</feature>
<comment type="subcellular location">
    <subcellularLocation>
        <location evidence="1">Membrane</location>
        <topology evidence="1">Multi-pass membrane protein</topology>
    </subcellularLocation>
</comment>
<comment type="caution">
    <text evidence="6">The sequence shown here is derived from an EMBL/GenBank/DDBJ whole genome shotgun (WGS) entry which is preliminary data.</text>
</comment>
<dbReference type="AlphaFoldDB" id="A0A0R2NBK7"/>
<evidence type="ECO:0000256" key="4">
    <source>
        <dbReference type="ARBA" id="ARBA00023136"/>
    </source>
</evidence>
<evidence type="ECO:0000313" key="6">
    <source>
        <dbReference type="EMBL" id="KRO22178.1"/>
    </source>
</evidence>
<keyword evidence="4 5" id="KW-0472">Membrane</keyword>
<sequence length="442" mass="47571">MKNEPKLEKNIGTFAAFSTIMGTVIGAGVFFKVSTVTASTRSASLTLWAWLIGGLLTICGGLTVAELAAAIPETGGAVKYLEKIYGKKAGFLLGWAQTLIYFPANIAALSMIFSTQVLNLFKFNNSWLIPTAILTGSSITVMNIIGNRFSSTLQSITLIVKLIPIALIIIFGFSTTGTIDINITPNHFLSSTQLTGFGGGLLATLFAFDGWLGIGNIAGELKNPKRDLPKVIGFGLIAITIVYLLINFVILKTLPINEIAKNPNAASLAAAHIFGKFGGKLITLGILISVYGAINGYTLTGIRVPYALAKENLLPFSHYLKKISLKTSVPYYSGILQLFIAIVMMLLGSFDTLTDMLVFVMWIFSTLLFIGVIKLRRNNPSLPRPYKVPLYPVLPIIATIGGCFILATTVIAQPLLVLIGIVITCLGLPVYTLTKRLINRGT</sequence>
<evidence type="ECO:0000256" key="1">
    <source>
        <dbReference type="ARBA" id="ARBA00004141"/>
    </source>
</evidence>
<organism evidence="6 7">
    <name type="scientific">Pediococcus argentinicus</name>
    <dbReference type="NCBI Taxonomy" id="480391"/>
    <lineage>
        <taxon>Bacteria</taxon>
        <taxon>Bacillati</taxon>
        <taxon>Bacillota</taxon>
        <taxon>Bacilli</taxon>
        <taxon>Lactobacillales</taxon>
        <taxon>Lactobacillaceae</taxon>
        <taxon>Pediococcus</taxon>
    </lineage>
</organism>
<dbReference type="EMBL" id="JQCQ01000040">
    <property type="protein sequence ID" value="KRO22178.1"/>
    <property type="molecule type" value="Genomic_DNA"/>
</dbReference>
<dbReference type="OrthoDB" id="3181223at2"/>